<organism evidence="2 3">
    <name type="scientific">Metalysinibacillus jejuensis</name>
    <dbReference type="NCBI Taxonomy" id="914327"/>
    <lineage>
        <taxon>Bacteria</taxon>
        <taxon>Bacillati</taxon>
        <taxon>Bacillota</taxon>
        <taxon>Bacilli</taxon>
        <taxon>Bacillales</taxon>
        <taxon>Caryophanaceae</taxon>
        <taxon>Metalysinibacillus</taxon>
    </lineage>
</organism>
<dbReference type="InterPro" id="IPR050248">
    <property type="entry name" value="Polysacc_deacetylase_ArnD"/>
</dbReference>
<dbReference type="InterPro" id="IPR002509">
    <property type="entry name" value="NODB_dom"/>
</dbReference>
<evidence type="ECO:0000313" key="2">
    <source>
        <dbReference type="EMBL" id="HJH10432.1"/>
    </source>
</evidence>
<dbReference type="InterPro" id="IPR011330">
    <property type="entry name" value="Glyco_hydro/deAcase_b/a-brl"/>
</dbReference>
<reference evidence="2" key="2">
    <citation type="submission" date="2021-09" db="EMBL/GenBank/DDBJ databases">
        <authorList>
            <person name="Gilroy R."/>
        </authorList>
    </citation>
    <scope>NUCLEOTIDE SEQUENCE</scope>
    <source>
        <strain evidence="2">CHK160-4876</strain>
    </source>
</reference>
<evidence type="ECO:0000313" key="3">
    <source>
        <dbReference type="Proteomes" id="UP000700212"/>
    </source>
</evidence>
<dbReference type="PANTHER" id="PTHR10587:SF137">
    <property type="entry name" value="4-DEOXY-4-FORMAMIDO-L-ARABINOSE-PHOSPHOUNDECAPRENOL DEFORMYLASE ARND-RELATED"/>
    <property type="match status" value="1"/>
</dbReference>
<feature type="domain" description="NodB homology" evidence="1">
    <location>
        <begin position="38"/>
        <end position="221"/>
    </location>
</feature>
<dbReference type="PANTHER" id="PTHR10587">
    <property type="entry name" value="GLYCOSYL TRANSFERASE-RELATED"/>
    <property type="match status" value="1"/>
</dbReference>
<dbReference type="CDD" id="cd10959">
    <property type="entry name" value="CE4_NodB_like_3"/>
    <property type="match status" value="1"/>
</dbReference>
<accession>A0A921NAD3</accession>
<reference evidence="2" key="1">
    <citation type="journal article" date="2021" name="PeerJ">
        <title>Extensive microbial diversity within the chicken gut microbiome revealed by metagenomics and culture.</title>
        <authorList>
            <person name="Gilroy R."/>
            <person name="Ravi A."/>
            <person name="Getino M."/>
            <person name="Pursley I."/>
            <person name="Horton D.L."/>
            <person name="Alikhan N.F."/>
            <person name="Baker D."/>
            <person name="Gharbi K."/>
            <person name="Hall N."/>
            <person name="Watson M."/>
            <person name="Adriaenssens E.M."/>
            <person name="Foster-Nyarko E."/>
            <person name="Jarju S."/>
            <person name="Secka A."/>
            <person name="Antonio M."/>
            <person name="Oren A."/>
            <person name="Chaudhuri R.R."/>
            <person name="La Ragione R."/>
            <person name="Hildebrand F."/>
            <person name="Pallen M.J."/>
        </authorList>
    </citation>
    <scope>NUCLEOTIDE SEQUENCE</scope>
    <source>
        <strain evidence="2">CHK160-4876</strain>
    </source>
</reference>
<dbReference type="GO" id="GO:0005975">
    <property type="term" value="P:carbohydrate metabolic process"/>
    <property type="evidence" value="ECO:0007669"/>
    <property type="project" value="InterPro"/>
</dbReference>
<dbReference type="Pfam" id="PF01522">
    <property type="entry name" value="Polysacc_deac_1"/>
    <property type="match status" value="1"/>
</dbReference>
<sequence>MKKWLSLAMLPLMYGPSATLYMRRKTSHRITRKLHTTQTLYLTFDDGPHPYYTTKLLDLLKRYNAKATFFVVGTLAKKYPSIIERMHNEGHAIGIHHYTHQSAWLLTPHQLAEQIERTRQTIHEITGVHTHLYRPPWGHFNMATLAVAKHDDIVLWSHIFKDWKVQGNHLHLLKHPIADGSILLLHDNGDTKGADSSAPRCMLQALEPLLATATQQFLALPGEDHECY</sequence>
<proteinExistence type="predicted"/>
<gene>
    <name evidence="2" type="ORF">K8V30_01855</name>
</gene>
<name>A0A921NAD3_9BACL</name>
<dbReference type="SUPFAM" id="SSF88713">
    <property type="entry name" value="Glycoside hydrolase/deacetylase"/>
    <property type="match status" value="1"/>
</dbReference>
<dbReference type="Proteomes" id="UP000700212">
    <property type="component" value="Unassembled WGS sequence"/>
</dbReference>
<protein>
    <submittedName>
        <fullName evidence="2">Polysaccharide deacetylase family protein</fullName>
    </submittedName>
</protein>
<comment type="caution">
    <text evidence="2">The sequence shown here is derived from an EMBL/GenBank/DDBJ whole genome shotgun (WGS) entry which is preliminary data.</text>
</comment>
<dbReference type="GO" id="GO:0016810">
    <property type="term" value="F:hydrolase activity, acting on carbon-nitrogen (but not peptide) bonds"/>
    <property type="evidence" value="ECO:0007669"/>
    <property type="project" value="InterPro"/>
</dbReference>
<dbReference type="PROSITE" id="PS51677">
    <property type="entry name" value="NODB"/>
    <property type="match status" value="1"/>
</dbReference>
<dbReference type="AlphaFoldDB" id="A0A921NAD3"/>
<dbReference type="Gene3D" id="3.20.20.370">
    <property type="entry name" value="Glycoside hydrolase/deacetylase"/>
    <property type="match status" value="1"/>
</dbReference>
<dbReference type="RefSeq" id="WP_235612313.1">
    <property type="nucleotide sequence ID" value="NZ_QAFW01000033.1"/>
</dbReference>
<dbReference type="EMBL" id="DYTV01000019">
    <property type="protein sequence ID" value="HJH10432.1"/>
    <property type="molecule type" value="Genomic_DNA"/>
</dbReference>
<evidence type="ECO:0000259" key="1">
    <source>
        <dbReference type="PROSITE" id="PS51677"/>
    </source>
</evidence>